<dbReference type="InterPro" id="IPR051797">
    <property type="entry name" value="TrmB-like"/>
</dbReference>
<proteinExistence type="predicted"/>
<dbReference type="Gene3D" id="1.10.10.10">
    <property type="entry name" value="Winged helix-like DNA-binding domain superfamily/Winged helix DNA-binding domain"/>
    <property type="match status" value="2"/>
</dbReference>
<reference evidence="2 3" key="1">
    <citation type="submission" date="2024-09" db="EMBL/GenBank/DDBJ databases">
        <title>The Natural Products Discovery Center: Release of the First 8490 Sequenced Strains for Exploring Actinobacteria Biosynthetic Diversity.</title>
        <authorList>
            <person name="Kalkreuter E."/>
            <person name="Kautsar S.A."/>
            <person name="Yang D."/>
            <person name="Bader C.D."/>
            <person name="Teijaro C.N."/>
            <person name="Fluegel L."/>
            <person name="Davis C.M."/>
            <person name="Simpson J.R."/>
            <person name="Lauterbach L."/>
            <person name="Steele A.D."/>
            <person name="Gui C."/>
            <person name="Meng S."/>
            <person name="Li G."/>
            <person name="Viehrig K."/>
            <person name="Ye F."/>
            <person name="Su P."/>
            <person name="Kiefer A.F."/>
            <person name="Nichols A."/>
            <person name="Cepeda A.J."/>
            <person name="Yan W."/>
            <person name="Fan B."/>
            <person name="Jiang Y."/>
            <person name="Adhikari A."/>
            <person name="Zheng C.-J."/>
            <person name="Schuster L."/>
            <person name="Cowan T.M."/>
            <person name="Smanski M.J."/>
            <person name="Chevrette M.G."/>
            <person name="De Carvalho L.P.S."/>
            <person name="Shen B."/>
        </authorList>
    </citation>
    <scope>NUCLEOTIDE SEQUENCE [LARGE SCALE GENOMIC DNA]</scope>
    <source>
        <strain evidence="2 3">NPDC056472</strain>
    </source>
</reference>
<protein>
    <submittedName>
        <fullName evidence="2">TrmB family transcriptional regulator</fullName>
    </submittedName>
</protein>
<dbReference type="RefSeq" id="WP_386250624.1">
    <property type="nucleotide sequence ID" value="NZ_JBHTRV010000025.1"/>
</dbReference>
<dbReference type="Pfam" id="PF01978">
    <property type="entry name" value="TrmB"/>
    <property type="match status" value="1"/>
</dbReference>
<organism evidence="2 3">
    <name type="scientific">Streptomyces wedmorensis</name>
    <dbReference type="NCBI Taxonomy" id="43759"/>
    <lineage>
        <taxon>Bacteria</taxon>
        <taxon>Bacillati</taxon>
        <taxon>Actinomycetota</taxon>
        <taxon>Actinomycetes</taxon>
        <taxon>Kitasatosporales</taxon>
        <taxon>Streptomycetaceae</taxon>
        <taxon>Streptomyces</taxon>
    </lineage>
</organism>
<keyword evidence="3" id="KW-1185">Reference proteome</keyword>
<dbReference type="InterPro" id="IPR036388">
    <property type="entry name" value="WH-like_DNA-bd_sf"/>
</dbReference>
<dbReference type="PANTHER" id="PTHR34293:SF1">
    <property type="entry name" value="HTH-TYPE TRANSCRIPTIONAL REGULATOR TRMBL2"/>
    <property type="match status" value="1"/>
</dbReference>
<evidence type="ECO:0000259" key="1">
    <source>
        <dbReference type="SMART" id="SM00421"/>
    </source>
</evidence>
<dbReference type="InterPro" id="IPR016032">
    <property type="entry name" value="Sig_transdc_resp-reg_C-effctor"/>
</dbReference>
<sequence length="316" mass="34841">MVLGPFGVTEAEERAYRFVLGVPDCTVAEVADGTGAETGAVRRLLRTLEAKGLVCRLPGAPARYQGAAPSLAIEVLALVRHRQIEEAKLATTELTDIWVAAERDRQVPIEVVHGRDANTQRFLHTQLAARREVLTFDRPPYVEEGIGPQHDLQLRRMTEGIRYRTVYDRASLAEPGQMERVFALARAGEQARVYDGVPLKMLVTDRTAGLVPFTVAGVRRSVVLDESPLLHALASLFELVWERAAPLWSSAPTGLDPVNERLLGFAAAGYTDESIARMTGLSKRTVERRMRQMMDRMGARTRFQAGLQAGRSGLLG</sequence>
<comment type="caution">
    <text evidence="2">The sequence shown here is derived from an EMBL/GenBank/DDBJ whole genome shotgun (WGS) entry which is preliminary data.</text>
</comment>
<accession>A0ABW6J0T3</accession>
<dbReference type="InterPro" id="IPR002831">
    <property type="entry name" value="Tscrpt_reg_TrmB_N"/>
</dbReference>
<dbReference type="InterPro" id="IPR036390">
    <property type="entry name" value="WH_DNA-bd_sf"/>
</dbReference>
<evidence type="ECO:0000313" key="3">
    <source>
        <dbReference type="Proteomes" id="UP001600424"/>
    </source>
</evidence>
<dbReference type="SUPFAM" id="SSF46894">
    <property type="entry name" value="C-terminal effector domain of the bipartite response regulators"/>
    <property type="match status" value="1"/>
</dbReference>
<dbReference type="PANTHER" id="PTHR34293">
    <property type="entry name" value="HTH-TYPE TRANSCRIPTIONAL REGULATOR TRMBL2"/>
    <property type="match status" value="1"/>
</dbReference>
<dbReference type="Proteomes" id="UP001600424">
    <property type="component" value="Unassembled WGS sequence"/>
</dbReference>
<dbReference type="SMART" id="SM00421">
    <property type="entry name" value="HTH_LUXR"/>
    <property type="match status" value="1"/>
</dbReference>
<dbReference type="InterPro" id="IPR000792">
    <property type="entry name" value="Tscrpt_reg_LuxR_C"/>
</dbReference>
<evidence type="ECO:0000313" key="2">
    <source>
        <dbReference type="EMBL" id="MFE5983526.1"/>
    </source>
</evidence>
<gene>
    <name evidence="2" type="ORF">ACFQ63_27965</name>
</gene>
<dbReference type="SUPFAM" id="SSF46785">
    <property type="entry name" value="Winged helix' DNA-binding domain"/>
    <property type="match status" value="1"/>
</dbReference>
<feature type="domain" description="HTH luxR-type" evidence="1">
    <location>
        <begin position="252"/>
        <end position="309"/>
    </location>
</feature>
<name>A0ABW6J0T3_STRWE</name>
<dbReference type="EMBL" id="JBHTRV010000025">
    <property type="protein sequence ID" value="MFE5983526.1"/>
    <property type="molecule type" value="Genomic_DNA"/>
</dbReference>